<proteinExistence type="predicted"/>
<name>A0A8J8P817_9EURY</name>
<dbReference type="OrthoDB" id="340929at2157"/>
<keyword evidence="1" id="KW-1133">Transmembrane helix</keyword>
<dbReference type="Proteomes" id="UP000705823">
    <property type="component" value="Unassembled WGS sequence"/>
</dbReference>
<feature type="transmembrane region" description="Helical" evidence="1">
    <location>
        <begin position="169"/>
        <end position="189"/>
    </location>
</feature>
<dbReference type="RefSeq" id="WP_142978830.1">
    <property type="nucleotide sequence ID" value="NZ_RKLU01000002.1"/>
</dbReference>
<evidence type="ECO:0000256" key="1">
    <source>
        <dbReference type="SAM" id="Phobius"/>
    </source>
</evidence>
<feature type="transmembrane region" description="Helical" evidence="1">
    <location>
        <begin position="111"/>
        <end position="132"/>
    </location>
</feature>
<evidence type="ECO:0000313" key="2">
    <source>
        <dbReference type="EMBL" id="TQQ82565.1"/>
    </source>
</evidence>
<feature type="transmembrane region" description="Helical" evidence="1">
    <location>
        <begin position="75"/>
        <end position="99"/>
    </location>
</feature>
<feature type="transmembrane region" description="Helical" evidence="1">
    <location>
        <begin position="220"/>
        <end position="238"/>
    </location>
</feature>
<keyword evidence="3" id="KW-1185">Reference proteome</keyword>
<sequence>MQPIATDEKRMGRINRRTLRIAYALTTAVGVALHELAHKWFAEERGLAVTEVTYFQLGEPAGYVRHETPDSYRSLLAVSLAPFLVNSSVGVAAFVAANWLRYTTDFSEPSLPVWGGFTVCLWLGAACCLHAFPSRTDIGNGVDELRARFAGAGLPSLQSSLATTAARHWSLWLLVAPIRAIIAVLQMAWFSIRHLGALLTLPLLVVMSFCSRTRRYGSHVIYTGLVFWVATVVVSRYAPLVSGLLA</sequence>
<organism evidence="2 3">
    <name type="scientific">Halonotius terrestris</name>
    <dbReference type="NCBI Taxonomy" id="2487750"/>
    <lineage>
        <taxon>Archaea</taxon>
        <taxon>Methanobacteriati</taxon>
        <taxon>Methanobacteriota</taxon>
        <taxon>Stenosarchaea group</taxon>
        <taxon>Halobacteria</taxon>
        <taxon>Halobacteriales</taxon>
        <taxon>Haloferacaceae</taxon>
        <taxon>Halonotius</taxon>
    </lineage>
</organism>
<feature type="transmembrane region" description="Helical" evidence="1">
    <location>
        <begin position="195"/>
        <end position="213"/>
    </location>
</feature>
<dbReference type="EMBL" id="RKLU01000002">
    <property type="protein sequence ID" value="TQQ82565.1"/>
    <property type="molecule type" value="Genomic_DNA"/>
</dbReference>
<reference evidence="2" key="1">
    <citation type="submission" date="2019-02" db="EMBL/GenBank/DDBJ databases">
        <title>Halonotius sp. a new haloarchaeum isolated from saline soil.</title>
        <authorList>
            <person name="Duran-Viseras A."/>
            <person name="Sanchez-Porro C."/>
            <person name="Ventosa A."/>
        </authorList>
    </citation>
    <scope>NUCLEOTIDE SEQUENCE</scope>
    <source>
        <strain evidence="2">F15B</strain>
    </source>
</reference>
<evidence type="ECO:0000313" key="3">
    <source>
        <dbReference type="Proteomes" id="UP000705823"/>
    </source>
</evidence>
<accession>A0A8J8P817</accession>
<keyword evidence="1" id="KW-0812">Transmembrane</keyword>
<protein>
    <submittedName>
        <fullName evidence="2">Uncharacterized protein</fullName>
    </submittedName>
</protein>
<gene>
    <name evidence="2" type="ORF">EGH24_03685</name>
</gene>
<dbReference type="AlphaFoldDB" id="A0A8J8P817"/>
<comment type="caution">
    <text evidence="2">The sequence shown here is derived from an EMBL/GenBank/DDBJ whole genome shotgun (WGS) entry which is preliminary data.</text>
</comment>
<keyword evidence="1" id="KW-0472">Membrane</keyword>